<keyword evidence="6" id="KW-1185">Reference proteome</keyword>
<dbReference type="EMBL" id="VIGX01000016">
    <property type="protein sequence ID" value="TWS27212.1"/>
    <property type="molecule type" value="Genomic_DNA"/>
</dbReference>
<dbReference type="CDD" id="cd06193">
    <property type="entry name" value="siderophore_interacting"/>
    <property type="match status" value="1"/>
</dbReference>
<gene>
    <name evidence="5" type="ORF">FK530_19755</name>
</gene>
<dbReference type="InterPro" id="IPR013113">
    <property type="entry name" value="SIP_FAD-bd"/>
</dbReference>
<dbReference type="InterPro" id="IPR016461">
    <property type="entry name" value="COMT-like"/>
</dbReference>
<dbReference type="Pfam" id="PF00891">
    <property type="entry name" value="Methyltransf_2"/>
    <property type="match status" value="1"/>
</dbReference>
<dbReference type="SUPFAM" id="SSF46785">
    <property type="entry name" value="Winged helix' DNA-binding domain"/>
    <property type="match status" value="1"/>
</dbReference>
<dbReference type="InterPro" id="IPR017938">
    <property type="entry name" value="Riboflavin_synthase-like_b-brl"/>
</dbReference>
<dbReference type="Pfam" id="PF04954">
    <property type="entry name" value="SIP"/>
    <property type="match status" value="1"/>
</dbReference>
<reference evidence="5 6" key="1">
    <citation type="submission" date="2019-06" db="EMBL/GenBank/DDBJ databases">
        <title>Tsukamurella conjunctivitidis sp. nov., Tsukamurella assacharolytica sp. nov. and Tsukamurella sputae sp. nov. isolated from patients with conjunctivitis, bacteraemia (lymphoma) and respiratory infection (sputum) in Hong Kong.</title>
        <authorList>
            <person name="Teng J.L.L."/>
            <person name="Lee H.H."/>
            <person name="Fong J.Y.H."/>
            <person name="Fok K.M.N."/>
            <person name="Lau S.K.P."/>
            <person name="Woo P.C.Y."/>
        </authorList>
    </citation>
    <scope>NUCLEOTIDE SEQUENCE [LARGE SCALE GENOMIC DNA]</scope>
    <source>
        <strain evidence="5 6">HKU72</strain>
    </source>
</reference>
<feature type="domain" description="FAD-binding FR-type" evidence="4">
    <location>
        <begin position="13"/>
        <end position="149"/>
    </location>
</feature>
<evidence type="ECO:0000256" key="2">
    <source>
        <dbReference type="ARBA" id="ARBA00022679"/>
    </source>
</evidence>
<evidence type="ECO:0000256" key="3">
    <source>
        <dbReference type="ARBA" id="ARBA00022691"/>
    </source>
</evidence>
<keyword evidence="1" id="KW-0489">Methyltransferase</keyword>
<dbReference type="Gene3D" id="2.40.30.10">
    <property type="entry name" value="Translation factors"/>
    <property type="match status" value="1"/>
</dbReference>
<dbReference type="InterPro" id="IPR036390">
    <property type="entry name" value="WH_DNA-bd_sf"/>
</dbReference>
<dbReference type="GO" id="GO:0008171">
    <property type="term" value="F:O-methyltransferase activity"/>
    <property type="evidence" value="ECO:0007669"/>
    <property type="project" value="InterPro"/>
</dbReference>
<name>A0A5C5RWW1_9ACTN</name>
<dbReference type="OrthoDB" id="9814826at2"/>
<dbReference type="PROSITE" id="PS51683">
    <property type="entry name" value="SAM_OMT_II"/>
    <property type="match status" value="1"/>
</dbReference>
<dbReference type="Gene3D" id="3.40.50.80">
    <property type="entry name" value="Nucleotide-binding domain of ferredoxin-NADP reductase (FNR) module"/>
    <property type="match status" value="1"/>
</dbReference>
<organism evidence="5 6">
    <name type="scientific">Tsukamurella conjunctivitidis</name>
    <dbReference type="NCBI Taxonomy" id="2592068"/>
    <lineage>
        <taxon>Bacteria</taxon>
        <taxon>Bacillati</taxon>
        <taxon>Actinomycetota</taxon>
        <taxon>Actinomycetes</taxon>
        <taxon>Mycobacteriales</taxon>
        <taxon>Tsukamurellaceae</taxon>
        <taxon>Tsukamurella</taxon>
    </lineage>
</organism>
<protein>
    <submittedName>
        <fullName evidence="5">Siderophore-interacting protein</fullName>
    </submittedName>
</protein>
<evidence type="ECO:0000256" key="1">
    <source>
        <dbReference type="ARBA" id="ARBA00022603"/>
    </source>
</evidence>
<dbReference type="InterPro" id="IPR001077">
    <property type="entry name" value="COMT_C"/>
</dbReference>
<dbReference type="PROSITE" id="PS51384">
    <property type="entry name" value="FAD_FR"/>
    <property type="match status" value="1"/>
</dbReference>
<dbReference type="PANTHER" id="PTHR30157:SF0">
    <property type="entry name" value="NADPH-DEPENDENT FERRIC-CHELATE REDUCTASE"/>
    <property type="match status" value="1"/>
</dbReference>
<dbReference type="InterPro" id="IPR036388">
    <property type="entry name" value="WH-like_DNA-bd_sf"/>
</dbReference>
<dbReference type="GO" id="GO:0016491">
    <property type="term" value="F:oxidoreductase activity"/>
    <property type="evidence" value="ECO:0007669"/>
    <property type="project" value="InterPro"/>
</dbReference>
<accession>A0A5C5RWW1</accession>
<dbReference type="InterPro" id="IPR017927">
    <property type="entry name" value="FAD-bd_FR_type"/>
</dbReference>
<dbReference type="GO" id="GO:0046983">
    <property type="term" value="F:protein dimerization activity"/>
    <property type="evidence" value="ECO:0007669"/>
    <property type="project" value="InterPro"/>
</dbReference>
<dbReference type="AlphaFoldDB" id="A0A5C5RWW1"/>
<dbReference type="Gene3D" id="3.40.50.150">
    <property type="entry name" value="Vaccinia Virus protein VP39"/>
    <property type="match status" value="1"/>
</dbReference>
<sequence length="609" mass="65708">MASTLRDGAVFPICLREFDVLRVSDVTPGMRRIVVGGDAIGPHVRDGVELPPVHSTGFDDDVKVLLPDLRTGEFPFEVPKNTDQGRVDWTDGSFEHARTYTVREFDAEAGEMTLDFVLHGTGLAATWARRVEVGSKVLIAGPKHSAALPRDVDWLLLAGDETALPAIGRCVEMLPAGFRATAVIEVAEPGHHQELATEGDVDFVWLYRSEAGGASRLVEAVQGAAWRGERPFLWVAGETLSIKPLRRWAKNEKGLDKNRVEITGYWRHREVATVDGDAELVDTSQDENVLSEIHEMTELLPPFAVRAAVTLGLFAAIDDGATTPGAIAEACGTDPRATVKLLRHLALMDFVALGESGGYSLTARGELLTDPDELLAGSLHHDQVRTRLDMSFVHLVDAVRTGTAVAFEGSDVRRVRADDENLAEQLHSVASRWATYRAPALPEAVDFGSVRSVAVFGDGAGVYADNLTRLLPDVAVAIVGMPSTVEREIAIVAPERRARVTAAPGTVFAPLPQRYDLVLGIDLLQTLPDADAELLVRSLRGSADRVVFVGNVLDPATTDDHETEDDLRHLCLYGGGLRTADELAALAGDGTHRIAPLGWGTFVVEYAGA</sequence>
<keyword evidence="3" id="KW-0949">S-adenosyl-L-methionine</keyword>
<dbReference type="RefSeq" id="WP_146488691.1">
    <property type="nucleotide sequence ID" value="NZ_VIGX01000016.1"/>
</dbReference>
<dbReference type="Gene3D" id="1.10.287.1350">
    <property type="match status" value="1"/>
</dbReference>
<dbReference type="GO" id="GO:0032259">
    <property type="term" value="P:methylation"/>
    <property type="evidence" value="ECO:0007669"/>
    <property type="project" value="UniProtKB-KW"/>
</dbReference>
<evidence type="ECO:0000313" key="6">
    <source>
        <dbReference type="Proteomes" id="UP000319375"/>
    </source>
</evidence>
<proteinExistence type="predicted"/>
<dbReference type="InterPro" id="IPR012967">
    <property type="entry name" value="COMT_dimerisation"/>
</dbReference>
<dbReference type="InterPro" id="IPR039374">
    <property type="entry name" value="SIP_fam"/>
</dbReference>
<keyword evidence="2" id="KW-0808">Transferase</keyword>
<dbReference type="InterPro" id="IPR007037">
    <property type="entry name" value="SIP_rossman_dom"/>
</dbReference>
<evidence type="ECO:0000313" key="5">
    <source>
        <dbReference type="EMBL" id="TWS27212.1"/>
    </source>
</evidence>
<dbReference type="Pfam" id="PF08021">
    <property type="entry name" value="FAD_binding_9"/>
    <property type="match status" value="1"/>
</dbReference>
<dbReference type="SUPFAM" id="SSF53335">
    <property type="entry name" value="S-adenosyl-L-methionine-dependent methyltransferases"/>
    <property type="match status" value="1"/>
</dbReference>
<dbReference type="Proteomes" id="UP000319375">
    <property type="component" value="Unassembled WGS sequence"/>
</dbReference>
<dbReference type="SUPFAM" id="SSF63380">
    <property type="entry name" value="Riboflavin synthase domain-like"/>
    <property type="match status" value="1"/>
</dbReference>
<dbReference type="Pfam" id="PF08100">
    <property type="entry name" value="Dimerisation"/>
    <property type="match status" value="1"/>
</dbReference>
<evidence type="ECO:0000259" key="4">
    <source>
        <dbReference type="PROSITE" id="PS51384"/>
    </source>
</evidence>
<dbReference type="Gene3D" id="1.10.10.10">
    <property type="entry name" value="Winged helix-like DNA-binding domain superfamily/Winged helix DNA-binding domain"/>
    <property type="match status" value="1"/>
</dbReference>
<dbReference type="PANTHER" id="PTHR30157">
    <property type="entry name" value="FERRIC REDUCTASE, NADPH-DEPENDENT"/>
    <property type="match status" value="1"/>
</dbReference>
<dbReference type="InterPro" id="IPR039261">
    <property type="entry name" value="FNR_nucleotide-bd"/>
</dbReference>
<comment type="caution">
    <text evidence="5">The sequence shown here is derived from an EMBL/GenBank/DDBJ whole genome shotgun (WGS) entry which is preliminary data.</text>
</comment>
<dbReference type="InterPro" id="IPR029063">
    <property type="entry name" value="SAM-dependent_MTases_sf"/>
</dbReference>